<accession>A0AA38P8I0</accession>
<organism evidence="1 2">
    <name type="scientific">Lentinula raphanica</name>
    <dbReference type="NCBI Taxonomy" id="153919"/>
    <lineage>
        <taxon>Eukaryota</taxon>
        <taxon>Fungi</taxon>
        <taxon>Dikarya</taxon>
        <taxon>Basidiomycota</taxon>
        <taxon>Agaricomycotina</taxon>
        <taxon>Agaricomycetes</taxon>
        <taxon>Agaricomycetidae</taxon>
        <taxon>Agaricales</taxon>
        <taxon>Marasmiineae</taxon>
        <taxon>Omphalotaceae</taxon>
        <taxon>Lentinula</taxon>
    </lineage>
</organism>
<comment type="caution">
    <text evidence="1">The sequence shown here is derived from an EMBL/GenBank/DDBJ whole genome shotgun (WGS) entry which is preliminary data.</text>
</comment>
<sequence>MLKTYVLGVAIREKSHDDEKADWVAVMVPEEDVTSGKRVFGYQTLKSPNSDNEWHRRVLSGRKIGLNGASVTLSKNLRFLRIGSAKMSGDTKGRLSTDMRTEVDEHHVDRVPNVPSTYQFVILLHRQMESKYKDRVEILDFDFSESSEFGKAVKDMVEKKGTGTGEVLSGERDKWECALYERIKNGGVADTLEKSLGLKNEVILVDLRNEVDPFPGLSSNQDEWEQERAKRLALEKLFDRQGSISSHSV</sequence>
<gene>
    <name evidence="1" type="ORF">F5878DRAFT_619948</name>
</gene>
<evidence type="ECO:0000313" key="2">
    <source>
        <dbReference type="Proteomes" id="UP001163846"/>
    </source>
</evidence>
<name>A0AA38P8I0_9AGAR</name>
<proteinExistence type="predicted"/>
<dbReference type="AlphaFoldDB" id="A0AA38P8I0"/>
<dbReference type="Proteomes" id="UP001163846">
    <property type="component" value="Unassembled WGS sequence"/>
</dbReference>
<protein>
    <submittedName>
        <fullName evidence="1">Uncharacterized protein</fullName>
    </submittedName>
</protein>
<dbReference type="EMBL" id="MU806190">
    <property type="protein sequence ID" value="KAJ3838313.1"/>
    <property type="molecule type" value="Genomic_DNA"/>
</dbReference>
<keyword evidence="2" id="KW-1185">Reference proteome</keyword>
<evidence type="ECO:0000313" key="1">
    <source>
        <dbReference type="EMBL" id="KAJ3838313.1"/>
    </source>
</evidence>
<reference evidence="1" key="1">
    <citation type="submission" date="2022-08" db="EMBL/GenBank/DDBJ databases">
        <authorList>
            <consortium name="DOE Joint Genome Institute"/>
            <person name="Min B."/>
            <person name="Riley R."/>
            <person name="Sierra-Patev S."/>
            <person name="Naranjo-Ortiz M."/>
            <person name="Looney B."/>
            <person name="Konkel Z."/>
            <person name="Slot J.C."/>
            <person name="Sakamoto Y."/>
            <person name="Steenwyk J.L."/>
            <person name="Rokas A."/>
            <person name="Carro J."/>
            <person name="Camarero S."/>
            <person name="Ferreira P."/>
            <person name="Molpeceres G."/>
            <person name="Ruiz-Duenas F.J."/>
            <person name="Serrano A."/>
            <person name="Henrissat B."/>
            <person name="Drula E."/>
            <person name="Hughes K.W."/>
            <person name="Mata J.L."/>
            <person name="Ishikawa N.K."/>
            <person name="Vargas-Isla R."/>
            <person name="Ushijima S."/>
            <person name="Smith C.A."/>
            <person name="Ahrendt S."/>
            <person name="Andreopoulos W."/>
            <person name="He G."/>
            <person name="Labutti K."/>
            <person name="Lipzen A."/>
            <person name="Ng V."/>
            <person name="Sandor L."/>
            <person name="Barry K."/>
            <person name="Martinez A.T."/>
            <person name="Xiao Y."/>
            <person name="Gibbons J.G."/>
            <person name="Terashima K."/>
            <person name="Hibbett D.S."/>
            <person name="Grigoriev I.V."/>
        </authorList>
    </citation>
    <scope>NUCLEOTIDE SEQUENCE</scope>
    <source>
        <strain evidence="1">TFB9207</strain>
    </source>
</reference>